<evidence type="ECO:0000256" key="1">
    <source>
        <dbReference type="ARBA" id="ARBA00004651"/>
    </source>
</evidence>
<evidence type="ECO:0000256" key="9">
    <source>
        <dbReference type="ARBA" id="ARBA00023303"/>
    </source>
</evidence>
<dbReference type="NCBIfam" id="TIGR00220">
    <property type="entry name" value="mscL"/>
    <property type="match status" value="1"/>
</dbReference>
<dbReference type="KEGG" id="arev:RVR_9167"/>
<organism evidence="12 13">
    <name type="scientific">Actinacidiphila reveromycinica</name>
    <dbReference type="NCBI Taxonomy" id="659352"/>
    <lineage>
        <taxon>Bacteria</taxon>
        <taxon>Bacillati</taxon>
        <taxon>Actinomycetota</taxon>
        <taxon>Actinomycetes</taxon>
        <taxon>Kitasatosporales</taxon>
        <taxon>Streptomycetaceae</taxon>
        <taxon>Actinacidiphila</taxon>
    </lineage>
</organism>
<evidence type="ECO:0000256" key="11">
    <source>
        <dbReference type="SAM" id="MobiDB-lite"/>
    </source>
</evidence>
<comment type="subcellular location">
    <subcellularLocation>
        <location evidence="1 10">Cell membrane</location>
        <topology evidence="1 10">Multi-pass membrane protein</topology>
    </subcellularLocation>
</comment>
<accession>A0A7U3UZG1</accession>
<dbReference type="SUPFAM" id="SSF81330">
    <property type="entry name" value="Gated mechanosensitive channel"/>
    <property type="match status" value="1"/>
</dbReference>
<keyword evidence="7 10" id="KW-0406">Ion transport</keyword>
<dbReference type="InterPro" id="IPR037673">
    <property type="entry name" value="MSC/AndL"/>
</dbReference>
<evidence type="ECO:0000256" key="6">
    <source>
        <dbReference type="ARBA" id="ARBA00022989"/>
    </source>
</evidence>
<dbReference type="EMBL" id="AP018365">
    <property type="protein sequence ID" value="BBB01651.1"/>
    <property type="molecule type" value="Genomic_DNA"/>
</dbReference>
<protein>
    <recommendedName>
        <fullName evidence="10">Large-conductance mechanosensitive channel</fullName>
    </recommendedName>
</protein>
<reference evidence="12 13" key="4">
    <citation type="journal article" date="2020" name="Sci. Rep.">
        <title>beta-carboline chemical signals induce reveromycin production through a LuxR family regulator in Streptomyces sp. SN-593.</title>
        <authorList>
            <person name="Panthee S."/>
            <person name="Kito N."/>
            <person name="Hayashi T."/>
            <person name="Shimizu T."/>
            <person name="Ishikawa J."/>
            <person name="Hamamoto H."/>
            <person name="Osada H."/>
            <person name="Takahashi S."/>
        </authorList>
    </citation>
    <scope>NUCLEOTIDE SEQUENCE [LARGE SCALE GENOMIC DNA]</scope>
    <source>
        <strain evidence="12 13">SN-593</strain>
    </source>
</reference>
<dbReference type="Gene3D" id="1.10.1200.120">
    <property type="entry name" value="Large-conductance mechanosensitive channel, MscL, domain 1"/>
    <property type="match status" value="1"/>
</dbReference>
<evidence type="ECO:0000313" key="12">
    <source>
        <dbReference type="EMBL" id="BBB01651.1"/>
    </source>
</evidence>
<sequence length="156" mass="16088">MKGFRAFLLRGNVVDLAVGIVVGAAFTALVNGFVGAFLTPIVGLVSGATGDFSHRSFHASGVTFPYGVFINAAISFVIVAAVIYFLVVLPMNRMQEKFFPKATAAPTRECPECLTAIPAAAKRCSACTAVLTPTVPAQGGSSEGSTEGEGAVDITK</sequence>
<dbReference type="PRINTS" id="PR01264">
    <property type="entry name" value="MECHCHANNEL"/>
</dbReference>
<evidence type="ECO:0000313" key="13">
    <source>
        <dbReference type="Proteomes" id="UP000595703"/>
    </source>
</evidence>
<feature type="compositionally biased region" description="Low complexity" evidence="11">
    <location>
        <begin position="139"/>
        <end position="149"/>
    </location>
</feature>
<feature type="transmembrane region" description="Helical" evidence="10">
    <location>
        <begin position="12"/>
        <end position="45"/>
    </location>
</feature>
<name>A0A7U3UZG1_9ACTN</name>
<evidence type="ECO:0000256" key="5">
    <source>
        <dbReference type="ARBA" id="ARBA00022692"/>
    </source>
</evidence>
<dbReference type="Pfam" id="PF01741">
    <property type="entry name" value="MscL"/>
    <property type="match status" value="1"/>
</dbReference>
<evidence type="ECO:0000256" key="4">
    <source>
        <dbReference type="ARBA" id="ARBA00022475"/>
    </source>
</evidence>
<dbReference type="RefSeq" id="WP_202237554.1">
    <property type="nucleotide sequence ID" value="NZ_AP018365.1"/>
</dbReference>
<dbReference type="InterPro" id="IPR036019">
    <property type="entry name" value="MscL_channel"/>
</dbReference>
<evidence type="ECO:0000256" key="2">
    <source>
        <dbReference type="ARBA" id="ARBA00007254"/>
    </source>
</evidence>
<proteinExistence type="inferred from homology"/>
<evidence type="ECO:0000256" key="3">
    <source>
        <dbReference type="ARBA" id="ARBA00022448"/>
    </source>
</evidence>
<reference evidence="12 13" key="3">
    <citation type="journal article" date="2011" name="Nat. Chem. Biol.">
        <title>Reveromycin A biosynthesis uses RevG and RevJ for stereospecific spiroacetal formation.</title>
        <authorList>
            <person name="Takahashi S."/>
            <person name="Toyoda A."/>
            <person name="Sekiyama Y."/>
            <person name="Takagi H."/>
            <person name="Nogawa T."/>
            <person name="Uramoto M."/>
            <person name="Suzuki R."/>
            <person name="Koshino H."/>
            <person name="Kumano T."/>
            <person name="Panthee S."/>
            <person name="Dairi T."/>
            <person name="Ishikawa J."/>
            <person name="Ikeda H."/>
            <person name="Sakaki Y."/>
            <person name="Osada H."/>
        </authorList>
    </citation>
    <scope>NUCLEOTIDE SEQUENCE [LARGE SCALE GENOMIC DNA]</scope>
    <source>
        <strain evidence="12 13">SN-593</strain>
    </source>
</reference>
<feature type="transmembrane region" description="Helical" evidence="10">
    <location>
        <begin position="65"/>
        <end position="89"/>
    </location>
</feature>
<dbReference type="InterPro" id="IPR001185">
    <property type="entry name" value="MS_channel"/>
</dbReference>
<comment type="function">
    <text evidence="10">Channel that opens in response to stretch forces in the membrane lipid bilayer. May participate in the regulation of osmotic pressure changes within the cell.</text>
</comment>
<dbReference type="PROSITE" id="PS01327">
    <property type="entry name" value="MSCL"/>
    <property type="match status" value="1"/>
</dbReference>
<keyword evidence="3 10" id="KW-0813">Transport</keyword>
<dbReference type="AlphaFoldDB" id="A0A7U3UZG1"/>
<feature type="region of interest" description="Disordered" evidence="11">
    <location>
        <begin position="137"/>
        <end position="156"/>
    </location>
</feature>
<reference evidence="12 13" key="2">
    <citation type="journal article" date="2011" name="J. Antibiot.">
        <title>Furaquinocins I and J: novel polyketide isoprenoid hybrid compounds from Streptomyces reveromyceticus SN-593.</title>
        <authorList>
            <person name="Panthee S."/>
            <person name="Takahashi S."/>
            <person name="Takagi H."/>
            <person name="Nogawa T."/>
            <person name="Oowada E."/>
            <person name="Uramoto M."/>
            <person name="Osada H."/>
        </authorList>
    </citation>
    <scope>NUCLEOTIDE SEQUENCE [LARGE SCALE GENOMIC DNA]</scope>
    <source>
        <strain evidence="12 13">SN-593</strain>
    </source>
</reference>
<evidence type="ECO:0000256" key="7">
    <source>
        <dbReference type="ARBA" id="ARBA00023065"/>
    </source>
</evidence>
<keyword evidence="6 10" id="KW-1133">Transmembrane helix</keyword>
<keyword evidence="9 10" id="KW-0407">Ion channel</keyword>
<dbReference type="Proteomes" id="UP000595703">
    <property type="component" value="Chromosome"/>
</dbReference>
<reference evidence="12 13" key="1">
    <citation type="journal article" date="2010" name="J. Bacteriol.">
        <title>Biochemical characterization of a novel indole prenyltransferase from Streptomyces sp. SN-593.</title>
        <authorList>
            <person name="Takahashi S."/>
            <person name="Takagi H."/>
            <person name="Toyoda A."/>
            <person name="Uramoto M."/>
            <person name="Nogawa T."/>
            <person name="Ueki M."/>
            <person name="Sakaki Y."/>
            <person name="Osada H."/>
        </authorList>
    </citation>
    <scope>NUCLEOTIDE SEQUENCE [LARGE SCALE GENOMIC DNA]</scope>
    <source>
        <strain evidence="12 13">SN-593</strain>
    </source>
</reference>
<dbReference type="GO" id="GO:0008381">
    <property type="term" value="F:mechanosensitive monoatomic ion channel activity"/>
    <property type="evidence" value="ECO:0007669"/>
    <property type="project" value="UniProtKB-UniRule"/>
</dbReference>
<keyword evidence="4 10" id="KW-1003">Cell membrane</keyword>
<comment type="similarity">
    <text evidence="2 10">Belongs to the MscL family.</text>
</comment>
<keyword evidence="13" id="KW-1185">Reference proteome</keyword>
<evidence type="ECO:0000256" key="8">
    <source>
        <dbReference type="ARBA" id="ARBA00023136"/>
    </source>
</evidence>
<dbReference type="InterPro" id="IPR019823">
    <property type="entry name" value="Mechanosensitive_channel_CS"/>
</dbReference>
<keyword evidence="5 10" id="KW-0812">Transmembrane</keyword>
<keyword evidence="8 10" id="KW-0472">Membrane</keyword>
<evidence type="ECO:0000256" key="10">
    <source>
        <dbReference type="HAMAP-Rule" id="MF_00115"/>
    </source>
</evidence>
<gene>
    <name evidence="10" type="primary">mscL</name>
    <name evidence="12" type="ORF">RVR_9167</name>
</gene>
<comment type="subunit">
    <text evidence="10">Homopentamer.</text>
</comment>
<dbReference type="HAMAP" id="MF_00115">
    <property type="entry name" value="MscL"/>
    <property type="match status" value="1"/>
</dbReference>
<dbReference type="PANTHER" id="PTHR30266">
    <property type="entry name" value="MECHANOSENSITIVE CHANNEL MSCL"/>
    <property type="match status" value="1"/>
</dbReference>
<dbReference type="PANTHER" id="PTHR30266:SF2">
    <property type="entry name" value="LARGE-CONDUCTANCE MECHANOSENSITIVE CHANNEL"/>
    <property type="match status" value="1"/>
</dbReference>
<dbReference type="GO" id="GO:0005886">
    <property type="term" value="C:plasma membrane"/>
    <property type="evidence" value="ECO:0007669"/>
    <property type="project" value="UniProtKB-SubCell"/>
</dbReference>